<dbReference type="EMBL" id="PYVU01000422">
    <property type="protein sequence ID" value="PTB91269.1"/>
    <property type="molecule type" value="Genomic_DNA"/>
</dbReference>
<dbReference type="AlphaFoldDB" id="A0A2T4DBQ4"/>
<reference evidence="1 2" key="1">
    <citation type="submission" date="2018-03" db="EMBL/GenBank/DDBJ databases">
        <title>Cross-interface Injection: A General Nanoliter Liquid Handling Method Applied to Single Cells Genome Amplification Automated Nanoliter Liquid Handling Applied to Single Cell Multiple Displacement Amplification.</title>
        <authorList>
            <person name="Yun J."/>
            <person name="Xu P."/>
            <person name="Xu J."/>
            <person name="Dai X."/>
            <person name="Wang Y."/>
            <person name="Zheng X."/>
            <person name="Cao C."/>
            <person name="Yi Q."/>
            <person name="Zhu Y."/>
            <person name="Wang L."/>
            <person name="Dong Z."/>
            <person name="Huang Y."/>
            <person name="Huang L."/>
            <person name="Du W."/>
        </authorList>
    </citation>
    <scope>NUCLEOTIDE SEQUENCE [LARGE SCALE GENOMIC DNA]</scope>
    <source>
        <strain evidence="1 2">Z-D1-2</strain>
    </source>
</reference>
<organism evidence="1 2">
    <name type="scientific">Marivirga lumbricoides</name>
    <dbReference type="NCBI Taxonomy" id="1046115"/>
    <lineage>
        <taxon>Bacteria</taxon>
        <taxon>Pseudomonadati</taxon>
        <taxon>Bacteroidota</taxon>
        <taxon>Cytophagia</taxon>
        <taxon>Cytophagales</taxon>
        <taxon>Marivirgaceae</taxon>
        <taxon>Marivirga</taxon>
    </lineage>
</organism>
<name>A0A2T4DBQ4_9BACT</name>
<evidence type="ECO:0000313" key="1">
    <source>
        <dbReference type="EMBL" id="PTB91269.1"/>
    </source>
</evidence>
<accession>A0A2T4DBQ4</accession>
<feature type="non-terminal residue" evidence="1">
    <location>
        <position position="1"/>
    </location>
</feature>
<gene>
    <name evidence="1" type="ORF">C9994_15860</name>
</gene>
<proteinExistence type="predicted"/>
<dbReference type="Proteomes" id="UP000240608">
    <property type="component" value="Unassembled WGS sequence"/>
</dbReference>
<evidence type="ECO:0000313" key="2">
    <source>
        <dbReference type="Proteomes" id="UP000240608"/>
    </source>
</evidence>
<protein>
    <submittedName>
        <fullName evidence="1">Uncharacterized protein</fullName>
    </submittedName>
</protein>
<comment type="caution">
    <text evidence="1">The sequence shown here is derived from an EMBL/GenBank/DDBJ whole genome shotgun (WGS) entry which is preliminary data.</text>
</comment>
<sequence length="65" mass="7254">INGLSSLLKFSAAGVEIDNEYIEFQSSNLYNVKKIMVDNEDKIVILSSLLFENDAKAIGLTKIEF</sequence>